<dbReference type="EMBL" id="CM042013">
    <property type="protein sequence ID" value="KAI3740092.1"/>
    <property type="molecule type" value="Genomic_DNA"/>
</dbReference>
<reference evidence="2" key="1">
    <citation type="journal article" date="2022" name="Mol. Ecol. Resour.">
        <title>The genomes of chicory, endive, great burdock and yacon provide insights into Asteraceae palaeo-polyploidization history and plant inulin production.</title>
        <authorList>
            <person name="Fan W."/>
            <person name="Wang S."/>
            <person name="Wang H."/>
            <person name="Wang A."/>
            <person name="Jiang F."/>
            <person name="Liu H."/>
            <person name="Zhao H."/>
            <person name="Xu D."/>
            <person name="Zhang Y."/>
        </authorList>
    </citation>
    <scope>NUCLEOTIDE SEQUENCE [LARGE SCALE GENOMIC DNA]</scope>
    <source>
        <strain evidence="2">cv. Punajuju</strain>
    </source>
</reference>
<name>A0ACB9D0G7_CICIN</name>
<dbReference type="Proteomes" id="UP001055811">
    <property type="component" value="Linkage Group LG05"/>
</dbReference>
<sequence>MSIGDEDRHDQATMAAAKSLDAGISFHANGDTTREQIIMGIGDEESQDQATMAPGISLAAGISFHANEDTTRVQNTMCIGDEESHDQPTMEAGNSFRVNGVDNPMDPELHTPTVLLGKVVKENNGSFSSWKGSQLASFKTTVHLKDKGVRH</sequence>
<reference evidence="1 2" key="2">
    <citation type="journal article" date="2022" name="Mol. Ecol. Resour.">
        <title>The genomes of chicory, endive, great burdock and yacon provide insights into Asteraceae paleo-polyploidization history and plant inulin production.</title>
        <authorList>
            <person name="Fan W."/>
            <person name="Wang S."/>
            <person name="Wang H."/>
            <person name="Wang A."/>
            <person name="Jiang F."/>
            <person name="Liu H."/>
            <person name="Zhao H."/>
            <person name="Xu D."/>
            <person name="Zhang Y."/>
        </authorList>
    </citation>
    <scope>NUCLEOTIDE SEQUENCE [LARGE SCALE GENOMIC DNA]</scope>
    <source>
        <strain evidence="2">cv. Punajuju</strain>
        <tissue evidence="1">Leaves</tissue>
    </source>
</reference>
<evidence type="ECO:0000313" key="2">
    <source>
        <dbReference type="Proteomes" id="UP001055811"/>
    </source>
</evidence>
<accession>A0ACB9D0G7</accession>
<gene>
    <name evidence="1" type="ORF">L2E82_30510</name>
</gene>
<keyword evidence="2" id="KW-1185">Reference proteome</keyword>
<comment type="caution">
    <text evidence="1">The sequence shown here is derived from an EMBL/GenBank/DDBJ whole genome shotgun (WGS) entry which is preliminary data.</text>
</comment>
<evidence type="ECO:0000313" key="1">
    <source>
        <dbReference type="EMBL" id="KAI3740092.1"/>
    </source>
</evidence>
<organism evidence="1 2">
    <name type="scientific">Cichorium intybus</name>
    <name type="common">Chicory</name>
    <dbReference type="NCBI Taxonomy" id="13427"/>
    <lineage>
        <taxon>Eukaryota</taxon>
        <taxon>Viridiplantae</taxon>
        <taxon>Streptophyta</taxon>
        <taxon>Embryophyta</taxon>
        <taxon>Tracheophyta</taxon>
        <taxon>Spermatophyta</taxon>
        <taxon>Magnoliopsida</taxon>
        <taxon>eudicotyledons</taxon>
        <taxon>Gunneridae</taxon>
        <taxon>Pentapetalae</taxon>
        <taxon>asterids</taxon>
        <taxon>campanulids</taxon>
        <taxon>Asterales</taxon>
        <taxon>Asteraceae</taxon>
        <taxon>Cichorioideae</taxon>
        <taxon>Cichorieae</taxon>
        <taxon>Cichoriinae</taxon>
        <taxon>Cichorium</taxon>
    </lineage>
</organism>
<proteinExistence type="predicted"/>
<protein>
    <submittedName>
        <fullName evidence="1">Uncharacterized protein</fullName>
    </submittedName>
</protein>